<gene>
    <name evidence="4" type="ORF">K9S39_08860</name>
</gene>
<dbReference type="PANTHER" id="PTHR42852">
    <property type="entry name" value="THIOL:DISULFIDE INTERCHANGE PROTEIN DSBE"/>
    <property type="match status" value="1"/>
</dbReference>
<keyword evidence="5" id="KW-1185">Reference proteome</keyword>
<dbReference type="Gene3D" id="3.40.30.10">
    <property type="entry name" value="Glutaredoxin"/>
    <property type="match status" value="1"/>
</dbReference>
<dbReference type="SUPFAM" id="SSF52833">
    <property type="entry name" value="Thioredoxin-like"/>
    <property type="match status" value="1"/>
</dbReference>
<accession>A0ABY4M436</accession>
<dbReference type="InterPro" id="IPR050553">
    <property type="entry name" value="Thioredoxin_ResA/DsbE_sf"/>
</dbReference>
<dbReference type="Pfam" id="PF00578">
    <property type="entry name" value="AhpC-TSA"/>
    <property type="match status" value="1"/>
</dbReference>
<sequence>MRTRRFSTTVTATFVALALALLATGCGTGGDRPSSAASATRPVDPGASSQAAEDRATPKVPTKLDFTTRTVDGEEFKGASLAGKHAVLWFWAPWCTVCRSEAPTIAKTAAKWGDKVTFVGVPGRGRTADMKQFVTDTGLDGIQHAVDTDGSLWAGFGVTAQPALAFVDDDGTIDVVPGGLDATKLNDKVERLTRK</sequence>
<dbReference type="PROSITE" id="PS51352">
    <property type="entry name" value="THIOREDOXIN_2"/>
    <property type="match status" value="1"/>
</dbReference>
<dbReference type="EMBL" id="CP086322">
    <property type="protein sequence ID" value="UQA91948.1"/>
    <property type="molecule type" value="Genomic_DNA"/>
</dbReference>
<keyword evidence="2" id="KW-0732">Signal</keyword>
<proteinExistence type="predicted"/>
<dbReference type="Proteomes" id="UP000830115">
    <property type="component" value="Chromosome"/>
</dbReference>
<evidence type="ECO:0000259" key="3">
    <source>
        <dbReference type="PROSITE" id="PS51352"/>
    </source>
</evidence>
<feature type="region of interest" description="Disordered" evidence="1">
    <location>
        <begin position="30"/>
        <end position="64"/>
    </location>
</feature>
<dbReference type="PROSITE" id="PS51257">
    <property type="entry name" value="PROKAR_LIPOPROTEIN"/>
    <property type="match status" value="1"/>
</dbReference>
<feature type="domain" description="Thioredoxin" evidence="3">
    <location>
        <begin position="57"/>
        <end position="194"/>
    </location>
</feature>
<feature type="chain" id="PRO_5046761171" evidence="2">
    <location>
        <begin position="24"/>
        <end position="195"/>
    </location>
</feature>
<feature type="signal peptide" evidence="2">
    <location>
        <begin position="1"/>
        <end position="23"/>
    </location>
</feature>
<dbReference type="PANTHER" id="PTHR42852:SF17">
    <property type="entry name" value="THIOREDOXIN-LIKE PROTEIN HI_1115"/>
    <property type="match status" value="1"/>
</dbReference>
<evidence type="ECO:0000313" key="4">
    <source>
        <dbReference type="EMBL" id="UQA91948.1"/>
    </source>
</evidence>
<evidence type="ECO:0000313" key="5">
    <source>
        <dbReference type="Proteomes" id="UP000830115"/>
    </source>
</evidence>
<dbReference type="InterPro" id="IPR000866">
    <property type="entry name" value="AhpC/TSA"/>
</dbReference>
<protein>
    <submittedName>
        <fullName evidence="4">Redoxin domain-containing protein</fullName>
    </submittedName>
</protein>
<evidence type="ECO:0000256" key="1">
    <source>
        <dbReference type="SAM" id="MobiDB-lite"/>
    </source>
</evidence>
<evidence type="ECO:0000256" key="2">
    <source>
        <dbReference type="SAM" id="SignalP"/>
    </source>
</evidence>
<organism evidence="4 5">
    <name type="scientific">Streptomyces halobius</name>
    <dbReference type="NCBI Taxonomy" id="2879846"/>
    <lineage>
        <taxon>Bacteria</taxon>
        <taxon>Bacillati</taxon>
        <taxon>Actinomycetota</taxon>
        <taxon>Actinomycetes</taxon>
        <taxon>Kitasatosporales</taxon>
        <taxon>Streptomycetaceae</taxon>
        <taxon>Streptomyces</taxon>
    </lineage>
</organism>
<name>A0ABY4M436_9ACTN</name>
<reference evidence="4" key="1">
    <citation type="submission" date="2021-10" db="EMBL/GenBank/DDBJ databases">
        <title>Streptomyces nigrumlapis sp.nov.,an antimicrobial producing actinobacterium isolated from Black Gobi rocks.</title>
        <authorList>
            <person name="Wen Y."/>
            <person name="Zhang W."/>
            <person name="Liu X.G."/>
        </authorList>
    </citation>
    <scope>NUCLEOTIDE SEQUENCE</scope>
    <source>
        <strain evidence="4">ST13-2-2</strain>
    </source>
</reference>
<dbReference type="InterPro" id="IPR013766">
    <property type="entry name" value="Thioredoxin_domain"/>
</dbReference>
<dbReference type="InterPro" id="IPR036249">
    <property type="entry name" value="Thioredoxin-like_sf"/>
</dbReference>
<dbReference type="RefSeq" id="WP_248862763.1">
    <property type="nucleotide sequence ID" value="NZ_CP086322.1"/>
</dbReference>